<dbReference type="Pfam" id="PF13715">
    <property type="entry name" value="CarbopepD_reg_2"/>
    <property type="match status" value="1"/>
</dbReference>
<comment type="caution">
    <text evidence="3">The sequence shown here is derived from an EMBL/GenBank/DDBJ whole genome shotgun (WGS) entry which is preliminary data.</text>
</comment>
<evidence type="ECO:0000313" key="3">
    <source>
        <dbReference type="EMBL" id="OQP49629.1"/>
    </source>
</evidence>
<evidence type="ECO:0000256" key="1">
    <source>
        <dbReference type="PROSITE-ProRule" id="PRU01360"/>
    </source>
</evidence>
<dbReference type="NCBIfam" id="TIGR04057">
    <property type="entry name" value="SusC_RagA_signa"/>
    <property type="match status" value="1"/>
</dbReference>
<gene>
    <name evidence="3" type="ORF">A4D02_28990</name>
</gene>
<keyword evidence="1" id="KW-0812">Transmembrane</keyword>
<dbReference type="SUPFAM" id="SSF49464">
    <property type="entry name" value="Carboxypeptidase regulatory domain-like"/>
    <property type="match status" value="1"/>
</dbReference>
<dbReference type="Pfam" id="PF07715">
    <property type="entry name" value="Plug"/>
    <property type="match status" value="1"/>
</dbReference>
<evidence type="ECO:0000259" key="2">
    <source>
        <dbReference type="Pfam" id="PF07715"/>
    </source>
</evidence>
<reference evidence="3 4" key="1">
    <citation type="submission" date="2016-04" db="EMBL/GenBank/DDBJ databases">
        <authorList>
            <person name="Chen L."/>
            <person name="Zhuang W."/>
            <person name="Wang G."/>
        </authorList>
    </citation>
    <scope>NUCLEOTIDE SEQUENCE [LARGE SCALE GENOMIC DNA]</scope>
    <source>
        <strain evidence="4">GR20</strain>
    </source>
</reference>
<dbReference type="RefSeq" id="WP_049815563.1">
    <property type="nucleotide sequence ID" value="NZ_LWBO01000010.1"/>
</dbReference>
<dbReference type="EMBL" id="LWBO01000010">
    <property type="protein sequence ID" value="OQP49629.1"/>
    <property type="molecule type" value="Genomic_DNA"/>
</dbReference>
<keyword evidence="1" id="KW-0813">Transport</keyword>
<dbReference type="InterPro" id="IPR023997">
    <property type="entry name" value="TonB-dep_OMP_SusC/RagA_CS"/>
</dbReference>
<keyword evidence="4" id="KW-1185">Reference proteome</keyword>
<dbReference type="InterPro" id="IPR012910">
    <property type="entry name" value="Plug_dom"/>
</dbReference>
<dbReference type="InterPro" id="IPR008969">
    <property type="entry name" value="CarboxyPept-like_regulatory"/>
</dbReference>
<protein>
    <recommendedName>
        <fullName evidence="2">TonB-dependent receptor plug domain-containing protein</fullName>
    </recommendedName>
</protein>
<feature type="domain" description="TonB-dependent receptor plug" evidence="2">
    <location>
        <begin position="118"/>
        <end position="233"/>
    </location>
</feature>
<sequence length="387" mass="41229">MRFNIERLLPLVFLLFSSIAFGQTELKKMVKGVVKDEKGATLQGITVTEKRSGNTAITNEKGYFEIPAKTPATLLFTGIGFEAQELKTGSNENVTITLKNESKSLSDVIVIGYGSQKKAKVTGAVATITMDSLLGDRPVSNLGTLLQGATPGLEVSIGSGQPGASSSWNIRGGTGFGSSPTSGINAGSPFIIVDNVPFNGPTNLLDPNDIESVTVLKDASSASIYGSRSAFGVVLITTKSGKKNQKAQFSYSNNFVSARPNNLPVKATPLQQVQAWMDGGMVTYNGGQNLAKWKDLLLDYQQNPGNYPLGGDTVSNVYYQLAATDAIKALLGNSSNQQMHNFSVSGGNDKTSYRVSFGSTNEKGTWCHRPTRIITKGTISNQSFPLM</sequence>
<dbReference type="InterPro" id="IPR039426">
    <property type="entry name" value="TonB-dep_rcpt-like"/>
</dbReference>
<proteinExistence type="inferred from homology"/>
<accession>A0ABX3NY97</accession>
<comment type="similarity">
    <text evidence="1">Belongs to the TonB-dependent receptor family.</text>
</comment>
<dbReference type="SUPFAM" id="SSF56935">
    <property type="entry name" value="Porins"/>
    <property type="match status" value="1"/>
</dbReference>
<name>A0ABX3NY97_9BACT</name>
<evidence type="ECO:0000313" key="4">
    <source>
        <dbReference type="Proteomes" id="UP000192277"/>
    </source>
</evidence>
<dbReference type="PROSITE" id="PS52016">
    <property type="entry name" value="TONB_DEPENDENT_REC_3"/>
    <property type="match status" value="1"/>
</dbReference>
<keyword evidence="1" id="KW-1134">Transmembrane beta strand</keyword>
<keyword evidence="1" id="KW-0998">Cell outer membrane</keyword>
<comment type="subcellular location">
    <subcellularLocation>
        <location evidence="1">Cell outer membrane</location>
        <topology evidence="1">Multi-pass membrane protein</topology>
    </subcellularLocation>
</comment>
<dbReference type="Proteomes" id="UP000192277">
    <property type="component" value="Unassembled WGS sequence"/>
</dbReference>
<keyword evidence="1" id="KW-0472">Membrane</keyword>
<dbReference type="Gene3D" id="2.170.130.10">
    <property type="entry name" value="TonB-dependent receptor, plug domain"/>
    <property type="match status" value="1"/>
</dbReference>
<organism evidence="3 4">
    <name type="scientific">Niastella koreensis</name>
    <dbReference type="NCBI Taxonomy" id="354356"/>
    <lineage>
        <taxon>Bacteria</taxon>
        <taxon>Pseudomonadati</taxon>
        <taxon>Bacteroidota</taxon>
        <taxon>Chitinophagia</taxon>
        <taxon>Chitinophagales</taxon>
        <taxon>Chitinophagaceae</taxon>
        <taxon>Niastella</taxon>
    </lineage>
</organism>
<dbReference type="InterPro" id="IPR037066">
    <property type="entry name" value="Plug_dom_sf"/>
</dbReference>